<reference evidence="1 2" key="1">
    <citation type="submission" date="2022-10" db="EMBL/GenBank/DDBJ databases">
        <title>High-quality genome sequences of two octocoral-associated bacteria, Endozoicomonas euniceicola EF212 and Endozoicomonas gorgoniicola PS125.</title>
        <authorList>
            <person name="Chiou Y.-J."/>
            <person name="Chen Y.-H."/>
        </authorList>
    </citation>
    <scope>NUCLEOTIDE SEQUENCE [LARGE SCALE GENOMIC DNA]</scope>
    <source>
        <strain evidence="1 2">PS125</strain>
    </source>
</reference>
<evidence type="ECO:0000313" key="2">
    <source>
        <dbReference type="Proteomes" id="UP001209854"/>
    </source>
</evidence>
<sequence length="347" mass="38806">MSLPAVSVADVFSCPSTAKIVMTKDSSRPEDRQWEARLEDLPEGMPTLFKGARFTSAGGVGIPAGRDGTVDIHDSYMPFEIDFSGERDGIADIQNSDMPVELHFSEASYINRSTFRSTFEYKCWYGSKRHKYLRVALNLSENHLPDSNNMPLLLEPYGTSWITSDKEGQIKRCTESAEKCSFHLPRVGVRSKTEVPDLPIENYKRLVFRVIFFLKTDNQSSLEKRLSLNALNSTEHQFLGALEGEAIKGTKVTLVDQDLFVDINEHAKAREGQEDKESCNTDAKSMVKCSCSSENLISTFNSGGHVMLDLFAAYDDKGAATKANCSLFYVPALTGKHEPHDHHHDEH</sequence>
<dbReference type="Proteomes" id="UP001209854">
    <property type="component" value="Unassembled WGS sequence"/>
</dbReference>
<organism evidence="1 2">
    <name type="scientific">Endozoicomonas gorgoniicola</name>
    <dbReference type="NCBI Taxonomy" id="1234144"/>
    <lineage>
        <taxon>Bacteria</taxon>
        <taxon>Pseudomonadati</taxon>
        <taxon>Pseudomonadota</taxon>
        <taxon>Gammaproteobacteria</taxon>
        <taxon>Oceanospirillales</taxon>
        <taxon>Endozoicomonadaceae</taxon>
        <taxon>Endozoicomonas</taxon>
    </lineage>
</organism>
<proteinExistence type="predicted"/>
<dbReference type="EMBL" id="JAPFCC010000001">
    <property type="protein sequence ID" value="MCW7555715.1"/>
    <property type="molecule type" value="Genomic_DNA"/>
</dbReference>
<dbReference type="RefSeq" id="WP_262565470.1">
    <property type="nucleotide sequence ID" value="NZ_JAPFCC010000001.1"/>
</dbReference>
<protein>
    <submittedName>
        <fullName evidence="1">Uncharacterized protein</fullName>
    </submittedName>
</protein>
<name>A0ABT3N254_9GAMM</name>
<evidence type="ECO:0000313" key="1">
    <source>
        <dbReference type="EMBL" id="MCW7555715.1"/>
    </source>
</evidence>
<comment type="caution">
    <text evidence="1">The sequence shown here is derived from an EMBL/GenBank/DDBJ whole genome shotgun (WGS) entry which is preliminary data.</text>
</comment>
<gene>
    <name evidence="1" type="ORF">NX722_24420</name>
</gene>
<keyword evidence="2" id="KW-1185">Reference proteome</keyword>
<accession>A0ABT3N254</accession>